<dbReference type="SUPFAM" id="SSF53067">
    <property type="entry name" value="Actin-like ATPase domain"/>
    <property type="match status" value="1"/>
</dbReference>
<feature type="compositionally biased region" description="Basic and acidic residues" evidence="8">
    <location>
        <begin position="1528"/>
        <end position="1548"/>
    </location>
</feature>
<dbReference type="PROSITE" id="PS50088">
    <property type="entry name" value="ANK_REPEAT"/>
    <property type="match status" value="4"/>
</dbReference>
<dbReference type="InterPro" id="IPR020859">
    <property type="entry name" value="ROC"/>
</dbReference>
<feature type="compositionally biased region" description="Polar residues" evidence="8">
    <location>
        <begin position="1324"/>
        <end position="1335"/>
    </location>
</feature>
<feature type="compositionally biased region" description="Polar residues" evidence="8">
    <location>
        <begin position="1429"/>
        <end position="1443"/>
    </location>
</feature>
<dbReference type="Pfam" id="PF00012">
    <property type="entry name" value="HSP70"/>
    <property type="match status" value="1"/>
</dbReference>
<feature type="compositionally biased region" description="Basic and acidic residues" evidence="8">
    <location>
        <begin position="1307"/>
        <end position="1322"/>
    </location>
</feature>
<keyword evidence="6 7" id="KW-0040">ANK repeat</keyword>
<feature type="domain" description="Roc" evidence="9">
    <location>
        <begin position="618"/>
        <end position="880"/>
    </location>
</feature>
<dbReference type="GO" id="GO:0005524">
    <property type="term" value="F:ATP binding"/>
    <property type="evidence" value="ECO:0007669"/>
    <property type="project" value="UniProtKB-KW"/>
</dbReference>
<feature type="region of interest" description="Disordered" evidence="8">
    <location>
        <begin position="1255"/>
        <end position="1555"/>
    </location>
</feature>
<feature type="region of interest" description="Disordered" evidence="8">
    <location>
        <begin position="1614"/>
        <end position="1685"/>
    </location>
</feature>
<keyword evidence="10" id="KW-1185">Reference proteome</keyword>
<evidence type="ECO:0000313" key="10">
    <source>
        <dbReference type="Proteomes" id="UP000887540"/>
    </source>
</evidence>
<evidence type="ECO:0000256" key="2">
    <source>
        <dbReference type="ARBA" id="ARBA00007381"/>
    </source>
</evidence>
<evidence type="ECO:0000256" key="4">
    <source>
        <dbReference type="ARBA" id="ARBA00022741"/>
    </source>
</evidence>
<dbReference type="PROSITE" id="PS50297">
    <property type="entry name" value="ANK_REP_REGION"/>
    <property type="match status" value="4"/>
</dbReference>
<feature type="compositionally biased region" description="Polar residues" evidence="8">
    <location>
        <begin position="1651"/>
        <end position="1674"/>
    </location>
</feature>
<dbReference type="PROSITE" id="PS50890">
    <property type="entry name" value="PUA"/>
    <property type="match status" value="1"/>
</dbReference>
<dbReference type="InterPro" id="IPR043129">
    <property type="entry name" value="ATPase_NBD"/>
</dbReference>
<dbReference type="PROSITE" id="PS51424">
    <property type="entry name" value="ROC"/>
    <property type="match status" value="1"/>
</dbReference>
<evidence type="ECO:0000256" key="5">
    <source>
        <dbReference type="ARBA" id="ARBA00022840"/>
    </source>
</evidence>
<dbReference type="Gene3D" id="3.90.640.10">
    <property type="entry name" value="Actin, Chain A, domain 4"/>
    <property type="match status" value="1"/>
</dbReference>
<dbReference type="SUPFAM" id="SSF48403">
    <property type="entry name" value="Ankyrin repeat"/>
    <property type="match status" value="1"/>
</dbReference>
<dbReference type="Pfam" id="PF12796">
    <property type="entry name" value="Ank_2"/>
    <property type="match status" value="1"/>
</dbReference>
<feature type="compositionally biased region" description="Basic and acidic residues" evidence="8">
    <location>
        <begin position="1419"/>
        <end position="1428"/>
    </location>
</feature>
<dbReference type="Gene3D" id="3.30.420.40">
    <property type="match status" value="2"/>
</dbReference>
<feature type="region of interest" description="Disordered" evidence="8">
    <location>
        <begin position="362"/>
        <end position="398"/>
    </location>
</feature>
<evidence type="ECO:0000259" key="9">
    <source>
        <dbReference type="PROSITE" id="PS51424"/>
    </source>
</evidence>
<comment type="similarity">
    <text evidence="2">Belongs to the heat shock protein 70 family.</text>
</comment>
<dbReference type="SUPFAM" id="SSF52540">
    <property type="entry name" value="P-loop containing nucleoside triphosphate hydrolases"/>
    <property type="match status" value="1"/>
</dbReference>
<evidence type="ECO:0000313" key="11">
    <source>
        <dbReference type="WBParaSite" id="ACRNAN_scaffold1192.g14338.t2"/>
    </source>
</evidence>
<dbReference type="InterPro" id="IPR002110">
    <property type="entry name" value="Ankyrin_rpt"/>
</dbReference>
<feature type="compositionally biased region" description="Polar residues" evidence="8">
    <location>
        <begin position="1456"/>
        <end position="1466"/>
    </location>
</feature>
<name>A0A914CKW6_9BILA</name>
<feature type="compositionally biased region" description="Low complexity" evidence="8">
    <location>
        <begin position="687"/>
        <end position="696"/>
    </location>
</feature>
<dbReference type="InterPro" id="IPR027417">
    <property type="entry name" value="P-loop_NTPase"/>
</dbReference>
<dbReference type="Pfam" id="PF00023">
    <property type="entry name" value="Ank"/>
    <property type="match status" value="1"/>
</dbReference>
<keyword evidence="3" id="KW-0677">Repeat</keyword>
<dbReference type="InterPro" id="IPR036770">
    <property type="entry name" value="Ankyrin_rpt-contain_sf"/>
</dbReference>
<reference evidence="11" key="1">
    <citation type="submission" date="2022-11" db="UniProtKB">
        <authorList>
            <consortium name="WormBaseParasite"/>
        </authorList>
    </citation>
    <scope>IDENTIFICATION</scope>
</reference>
<proteinExistence type="inferred from homology"/>
<dbReference type="GO" id="GO:0140662">
    <property type="term" value="F:ATP-dependent protein folding chaperone"/>
    <property type="evidence" value="ECO:0007669"/>
    <property type="project" value="InterPro"/>
</dbReference>
<feature type="repeat" description="ANK" evidence="7">
    <location>
        <begin position="447"/>
        <end position="479"/>
    </location>
</feature>
<protein>
    <submittedName>
        <fullName evidence="11">Non-specific serine/threonine protein kinase</fullName>
    </submittedName>
</protein>
<feature type="repeat" description="ANK" evidence="7">
    <location>
        <begin position="513"/>
        <end position="545"/>
    </location>
</feature>
<feature type="compositionally biased region" description="Polar residues" evidence="8">
    <location>
        <begin position="667"/>
        <end position="678"/>
    </location>
</feature>
<keyword evidence="5" id="KW-0067">ATP-binding</keyword>
<feature type="compositionally biased region" description="Polar residues" evidence="8">
    <location>
        <begin position="1270"/>
        <end position="1304"/>
    </location>
</feature>
<feature type="compositionally biased region" description="Polar residues" evidence="8">
    <location>
        <begin position="1475"/>
        <end position="1484"/>
    </location>
</feature>
<feature type="repeat" description="ANK" evidence="7">
    <location>
        <begin position="480"/>
        <end position="512"/>
    </location>
</feature>
<accession>A0A914CKW6</accession>
<evidence type="ECO:0000256" key="8">
    <source>
        <dbReference type="SAM" id="MobiDB-lite"/>
    </source>
</evidence>
<dbReference type="PANTHER" id="PTHR24173:SF74">
    <property type="entry name" value="ANKYRIN REPEAT DOMAIN-CONTAINING PROTEIN 16"/>
    <property type="match status" value="1"/>
</dbReference>
<feature type="compositionally biased region" description="Basic and acidic residues" evidence="8">
    <location>
        <begin position="1387"/>
        <end position="1407"/>
    </location>
</feature>
<comment type="cofactor">
    <cofactor evidence="1">
        <name>Mg(2+)</name>
        <dbReference type="ChEBI" id="CHEBI:18420"/>
    </cofactor>
</comment>
<evidence type="ECO:0000256" key="3">
    <source>
        <dbReference type="ARBA" id="ARBA00022737"/>
    </source>
</evidence>
<feature type="region of interest" description="Disordered" evidence="8">
    <location>
        <begin position="24"/>
        <end position="73"/>
    </location>
</feature>
<feature type="compositionally biased region" description="Polar residues" evidence="8">
    <location>
        <begin position="1368"/>
        <end position="1384"/>
    </location>
</feature>
<feature type="region of interest" description="Disordered" evidence="8">
    <location>
        <begin position="667"/>
        <end position="714"/>
    </location>
</feature>
<feature type="compositionally biased region" description="Polar residues" evidence="8">
    <location>
        <begin position="46"/>
        <end position="67"/>
    </location>
</feature>
<keyword evidence="4" id="KW-0547">Nucleotide-binding</keyword>
<dbReference type="Proteomes" id="UP000887540">
    <property type="component" value="Unplaced"/>
</dbReference>
<dbReference type="PANTHER" id="PTHR24173">
    <property type="entry name" value="ANKYRIN REPEAT CONTAINING"/>
    <property type="match status" value="1"/>
</dbReference>
<organism evidence="10 11">
    <name type="scientific">Acrobeloides nanus</name>
    <dbReference type="NCBI Taxonomy" id="290746"/>
    <lineage>
        <taxon>Eukaryota</taxon>
        <taxon>Metazoa</taxon>
        <taxon>Ecdysozoa</taxon>
        <taxon>Nematoda</taxon>
        <taxon>Chromadorea</taxon>
        <taxon>Rhabditida</taxon>
        <taxon>Tylenchina</taxon>
        <taxon>Cephalobomorpha</taxon>
        <taxon>Cephaloboidea</taxon>
        <taxon>Cephalobidae</taxon>
        <taxon>Acrobeloides</taxon>
    </lineage>
</organism>
<dbReference type="InterPro" id="IPR013126">
    <property type="entry name" value="Hsp_70_fam"/>
</dbReference>
<dbReference type="Gene3D" id="3.40.50.300">
    <property type="entry name" value="P-loop containing nucleotide triphosphate hydrolases"/>
    <property type="match status" value="1"/>
</dbReference>
<evidence type="ECO:0000256" key="1">
    <source>
        <dbReference type="ARBA" id="ARBA00001946"/>
    </source>
</evidence>
<evidence type="ECO:0000256" key="6">
    <source>
        <dbReference type="ARBA" id="ARBA00023043"/>
    </source>
</evidence>
<dbReference type="WBParaSite" id="ACRNAN_scaffold1192.g14338.t2">
    <property type="protein sequence ID" value="ACRNAN_scaffold1192.g14338.t2"/>
    <property type="gene ID" value="ACRNAN_scaffold1192.g14338"/>
</dbReference>
<feature type="repeat" description="ANK" evidence="7">
    <location>
        <begin position="546"/>
        <end position="578"/>
    </location>
</feature>
<dbReference type="Gene3D" id="1.25.40.20">
    <property type="entry name" value="Ankyrin repeat-containing domain"/>
    <property type="match status" value="2"/>
</dbReference>
<evidence type="ECO:0000256" key="7">
    <source>
        <dbReference type="PROSITE-ProRule" id="PRU00023"/>
    </source>
</evidence>
<dbReference type="SMART" id="SM00248">
    <property type="entry name" value="ANK"/>
    <property type="match status" value="5"/>
</dbReference>
<sequence length="1692" mass="188582">MNMTSISAELVNFASPREERVYLGSSEKSLSHHRGEFSPLPPPPQSNETTRTISKGVSMETEQSAGVTASGEAKKTDASIFMATNPEDEDLRNFSNHFSQDFTLVEEEEDSPIFSARKKVEFSEASNLDIFLDEEERKKRARTARSESTVSTVSETESLQLQDAIEQLEKPAKILANFEDLDPFQRPLSSLEDPEIDPSDVDNEEIFPENIFQPSSESCTSTESNTTTIRFSCDRQKPEKIAEILGNPHKVATTDFSELISTLTSTLAVTNVYDPQKNPFHPFYKMASTVKTPANPFECSNFRTENGIFIPPLDFQQLREKPTEILSGLSVQNPFRLEAWAESVIESVPKKHAQTARYPLTYEESEDESDAEAGNQNQDNEDHSKNHISRQNPASYSAPCTVRRPAPCAVVYPSTSNFIQMVHRLGIGLGGEETKPANYFYDGCCTDDETALHCAAARGHLECVQSLLETGAPVDAQDQTGQTALHLALRRSHIDIALLLITKGCSLDIQDENGDTPLHIASRLGLASAVQTLCHLGASVDVINAQSLTPLHLAAKEGHIEIVRCLCLAGANVHIKNKDGFTAEIIALAQENAQIGSLLSKMKSDQTRDLYIEQLCPLDSPLRRIKLKLFGHSETGKTRLIHALQATGMIGSIIDAVSRRFSDNSQTIANSSVSSPSKGISDEGIHSCASSSSTDSNNLGGTHEKRPFYPQPTHSNYTKGIDVQNITLSGSGEFSVWEFGGYEPYHIAYDHFVGNTDCVHVVMIRGCDPTEIQYKQVLYWMNFLKGRVTPSEPIGHCGIVSRRSKVIVVGTHATQLHFPEKNSDGEYTSSDAEAMMQTIKVRFETHFDIHDRLILLDSTNPSCPGLKSLKNYLNRSRDQILIRLQKPLVLLDSCVNFLATLRKRYANFPVITWPHFTNVIRTDVNPLASDSHCRQLIQQLQLIGEVVYLRDEASELDYVVLTPEWLGTHVIGILLSAEFLSHCRTGCYTIDDFGPVFPEIPEPGDLLHILNTLQLCAPIEAGNDSEFEFPAFVLMDPPKDVWIKNRPNYVYGGLRILPMRGMERSLQSTFPRIQVAMRRSMHDFHDPMDADLTQWQGCSKMCSGQMEALVRLHGDAVEVQHCLKNFEKDLAEIRKKDLRESCERVKSDLSYFSDTKIIIEGEPRNDIDRNLFDGICKNIIDEICDHMRSITGEMKTREIEIHDVLLVGGSTRLHFIREIIDSALKPAQKSEYRYDTVVIAEEAIALGCAIHGSEPSIEKNGTDMEPTDQDVPNNTGVAPTAQETPNDTGVTPTVQDTPNDTGINSKVKKDNRETDEKQKCENDYPQSNTNPTDQVNAKLIETLPNNQPEDEFRDTSSNDVGIDLVSENPDSIRTSDDNSMNNLTPKAKKDGTKTSKVKESAKKDLHNAIHKKSGTEANKTNDQEDKNTDINSSTKLNATNNDSKQNKKVASDLIKQVSQPNNTTNDRTNHRKVFKQSSTSAHHNNQTHHDHRIEIPQPVTSFRKDRKNTANSKSANLGGNGPSMPVAHQKDIKSERPMHKDHRTETHHSTPSQQIHLNSTSSILDHQNIQSYEVNQNSTSFSKQITENRQILKEQSKKTKSADEILALKVQQSYMKNPNSPVQPPYMNKDEKTKPGNPTVIGNFVKDPSKQAASTKNLVKSSPNPAASSTSYGPQNREPLRDSFKDKVNIFF</sequence>